<dbReference type="OMA" id="RILFWDE"/>
<reference evidence="1 2" key="1">
    <citation type="journal article" date="2009" name="Genome Res.">
        <title>Comparative genomics of protoploid Saccharomycetaceae.</title>
        <authorList>
            <consortium name="The Genolevures Consortium"/>
            <person name="Souciet J.-L."/>
            <person name="Dujon B."/>
            <person name="Gaillardin C."/>
            <person name="Johnston M."/>
            <person name="Baret P.V."/>
            <person name="Cliften P."/>
            <person name="Sherman D.J."/>
            <person name="Weissenbach J."/>
            <person name="Westhof E."/>
            <person name="Wincker P."/>
            <person name="Jubin C."/>
            <person name="Poulain J."/>
            <person name="Barbe V."/>
            <person name="Segurens B."/>
            <person name="Artiguenave F."/>
            <person name="Anthouard V."/>
            <person name="Vacherie B."/>
            <person name="Val M.-E."/>
            <person name="Fulton R.S."/>
            <person name="Minx P."/>
            <person name="Wilson R."/>
            <person name="Durrens P."/>
            <person name="Jean G."/>
            <person name="Marck C."/>
            <person name="Martin T."/>
            <person name="Nikolski M."/>
            <person name="Rolland T."/>
            <person name="Seret M.-L."/>
            <person name="Casaregola S."/>
            <person name="Despons L."/>
            <person name="Fairhead C."/>
            <person name="Fischer G."/>
            <person name="Lafontaine I."/>
            <person name="Leh V."/>
            <person name="Lemaire M."/>
            <person name="de Montigny J."/>
            <person name="Neuveglise C."/>
            <person name="Thierry A."/>
            <person name="Blanc-Lenfle I."/>
            <person name="Bleykasten C."/>
            <person name="Diffels J."/>
            <person name="Fritsch E."/>
            <person name="Frangeul L."/>
            <person name="Goeffon A."/>
            <person name="Jauniaux N."/>
            <person name="Kachouri-Lafond R."/>
            <person name="Payen C."/>
            <person name="Potier S."/>
            <person name="Pribylova L."/>
            <person name="Ozanne C."/>
            <person name="Richard G.-F."/>
            <person name="Sacerdot C."/>
            <person name="Straub M.-L."/>
            <person name="Talla E."/>
        </authorList>
    </citation>
    <scope>NUCLEOTIDE SEQUENCE [LARGE SCALE GENOMIC DNA]</scope>
    <source>
        <strain evidence="2">ATCC 56472 / CBS 6340 / NRRL Y-8284</strain>
    </source>
</reference>
<dbReference type="Proteomes" id="UP000002036">
    <property type="component" value="Chromosome B"/>
</dbReference>
<organism evidence="1 2">
    <name type="scientific">Lachancea thermotolerans (strain ATCC 56472 / CBS 6340 / NRRL Y-8284)</name>
    <name type="common">Yeast</name>
    <name type="synonym">Kluyveromyces thermotolerans</name>
    <dbReference type="NCBI Taxonomy" id="559295"/>
    <lineage>
        <taxon>Eukaryota</taxon>
        <taxon>Fungi</taxon>
        <taxon>Dikarya</taxon>
        <taxon>Ascomycota</taxon>
        <taxon>Saccharomycotina</taxon>
        <taxon>Saccharomycetes</taxon>
        <taxon>Saccharomycetales</taxon>
        <taxon>Saccharomycetaceae</taxon>
        <taxon>Lachancea</taxon>
    </lineage>
</organism>
<evidence type="ECO:0000313" key="2">
    <source>
        <dbReference type="Proteomes" id="UP000002036"/>
    </source>
</evidence>
<sequence length="86" mass="10492">MMRGSPRSIEEFLYRTLMNSEGFHRFVRRIYYKVNGLEEPMSGRPAAHVEQVFRPTRLQKFKAYRILFWDEMRAVVGLNRRFNRHL</sequence>
<evidence type="ECO:0000313" key="1">
    <source>
        <dbReference type="EMBL" id="CAR21690.1"/>
    </source>
</evidence>
<dbReference type="InterPro" id="IPR020301">
    <property type="entry name" value="Mrx7"/>
</dbReference>
<dbReference type="GeneID" id="8290968"/>
<dbReference type="FunCoup" id="C5DD29">
    <property type="interactions" value="22"/>
</dbReference>
<dbReference type="EMBL" id="CU928166">
    <property type="protein sequence ID" value="CAR21690.1"/>
    <property type="molecule type" value="Genomic_DNA"/>
</dbReference>
<proteinExistence type="predicted"/>
<dbReference type="RefSeq" id="XP_002552128.1">
    <property type="nucleotide sequence ID" value="XM_002552082.1"/>
</dbReference>
<gene>
    <name evidence="1" type="ordered locus">KLTH0B07832g</name>
</gene>
<accession>C5DD29</accession>
<dbReference type="OrthoDB" id="4138121at2759"/>
<dbReference type="Pfam" id="PF10906">
    <property type="entry name" value="Mrx7"/>
    <property type="match status" value="1"/>
</dbReference>
<protein>
    <submittedName>
        <fullName evidence="1">KLTH0B07832p</fullName>
    </submittedName>
</protein>
<dbReference type="AlphaFoldDB" id="C5DD29"/>
<dbReference type="eggNOG" id="ENOG502S73A">
    <property type="taxonomic scope" value="Eukaryota"/>
</dbReference>
<keyword evidence="2" id="KW-1185">Reference proteome</keyword>
<name>C5DD29_LACTC</name>
<dbReference type="KEGG" id="lth:KLTH0B07832g"/>
<dbReference type="HOGENOM" id="CLU_177980_0_0_1"/>
<dbReference type="InParanoid" id="C5DD29"/>